<accession>A0A3M7TVP7</accession>
<dbReference type="PANTHER" id="PTHR38457:SF1">
    <property type="entry name" value="REGULATOR ABRB-RELATED"/>
    <property type="match status" value="1"/>
</dbReference>
<proteinExistence type="predicted"/>
<dbReference type="GO" id="GO:0010468">
    <property type="term" value="P:regulation of gene expression"/>
    <property type="evidence" value="ECO:0007669"/>
    <property type="project" value="InterPro"/>
</dbReference>
<dbReference type="NCBIfam" id="TIGR03082">
    <property type="entry name" value="Gneg_AbrB_dup"/>
    <property type="match status" value="1"/>
</dbReference>
<evidence type="ECO:0000313" key="2">
    <source>
        <dbReference type="EMBL" id="RNA69331.1"/>
    </source>
</evidence>
<dbReference type="PANTHER" id="PTHR38457">
    <property type="entry name" value="REGULATOR ABRB-RELATED"/>
    <property type="match status" value="1"/>
</dbReference>
<protein>
    <submittedName>
        <fullName evidence="2">AbrB family transcriptional regulator</fullName>
    </submittedName>
</protein>
<name>A0A3M7TVP7_9BACI</name>
<keyword evidence="1" id="KW-1133">Transmembrane helix</keyword>
<dbReference type="EMBL" id="RHIB01000001">
    <property type="protein sequence ID" value="RNA69331.1"/>
    <property type="molecule type" value="Genomic_DNA"/>
</dbReference>
<dbReference type="OrthoDB" id="5460360at2"/>
<evidence type="ECO:0000313" key="3">
    <source>
        <dbReference type="Proteomes" id="UP000278746"/>
    </source>
</evidence>
<dbReference type="RefSeq" id="WP_122896852.1">
    <property type="nucleotide sequence ID" value="NZ_RHIB01000001.1"/>
</dbReference>
<dbReference type="InterPro" id="IPR017516">
    <property type="entry name" value="AbrB_dup"/>
</dbReference>
<feature type="transmembrane region" description="Helical" evidence="1">
    <location>
        <begin position="186"/>
        <end position="203"/>
    </location>
</feature>
<feature type="transmembrane region" description="Helical" evidence="1">
    <location>
        <begin position="265"/>
        <end position="290"/>
    </location>
</feature>
<keyword evidence="1" id="KW-0812">Transmembrane</keyword>
<keyword evidence="3" id="KW-1185">Reference proteome</keyword>
<dbReference type="AlphaFoldDB" id="A0A3M7TVP7"/>
<feature type="transmembrane region" description="Helical" evidence="1">
    <location>
        <begin position="20"/>
        <end position="42"/>
    </location>
</feature>
<feature type="transmembrane region" description="Helical" evidence="1">
    <location>
        <begin position="328"/>
        <end position="346"/>
    </location>
</feature>
<sequence>MNSVHLFRFLETVMIGVTGGFVFAILALPLPWVLGALTFVLIWQGVTKRMAFFPDPVKNTGFLTLGIYFGLYFTAATFLTVGPYILPYAAATVILIVISIGAAIFVSRRIKVDEITSVFGSIPGGLTEMAIASEALKANSSLVIIFQTVRLLTVLFIVPVVIIFAFSQGQTGTGVPVSANEAADQSWGLAALWFIIPVAIGIWKRNLIPAGIVIIPLFFTALINIFIVSLPVLPPLLLISAQVAVGIGLGKRISFDDLKAGGKYCFVYGGIAILLIFVSFGLGGLLSFFTTLSLPTALLSVAPGGLIEMVLTASIVGGDPAVVSALQLTRLLVIIIFVPPLLKWYFNKKAGNRQSTPTSV</sequence>
<keyword evidence="1" id="KW-0472">Membrane</keyword>
<feature type="transmembrane region" description="Helical" evidence="1">
    <location>
        <begin position="142"/>
        <end position="166"/>
    </location>
</feature>
<feature type="transmembrane region" description="Helical" evidence="1">
    <location>
        <begin position="296"/>
        <end position="316"/>
    </location>
</feature>
<dbReference type="InterPro" id="IPR007820">
    <property type="entry name" value="AbrB_fam"/>
</dbReference>
<gene>
    <name evidence="2" type="ORF">EBO34_05145</name>
</gene>
<feature type="transmembrane region" description="Helical" evidence="1">
    <location>
        <begin position="85"/>
        <end position="106"/>
    </location>
</feature>
<dbReference type="Pfam" id="PF05145">
    <property type="entry name" value="AbrB"/>
    <property type="match status" value="1"/>
</dbReference>
<organism evidence="2 3">
    <name type="scientific">Alteribacter keqinensis</name>
    <dbReference type="NCBI Taxonomy" id="2483800"/>
    <lineage>
        <taxon>Bacteria</taxon>
        <taxon>Bacillati</taxon>
        <taxon>Bacillota</taxon>
        <taxon>Bacilli</taxon>
        <taxon>Bacillales</taxon>
        <taxon>Bacillaceae</taxon>
        <taxon>Alteribacter</taxon>
    </lineage>
</organism>
<dbReference type="Proteomes" id="UP000278746">
    <property type="component" value="Unassembled WGS sequence"/>
</dbReference>
<reference evidence="2 3" key="1">
    <citation type="submission" date="2018-10" db="EMBL/GenBank/DDBJ databases">
        <title>Bacillus Keqinensis sp. nov., a moderately halophilic bacterium isolated from a saline-alkaline lake.</title>
        <authorList>
            <person name="Wang H."/>
        </authorList>
    </citation>
    <scope>NUCLEOTIDE SEQUENCE [LARGE SCALE GENOMIC DNA]</scope>
    <source>
        <strain evidence="2 3">KQ-3</strain>
    </source>
</reference>
<dbReference type="GO" id="GO:0016020">
    <property type="term" value="C:membrane"/>
    <property type="evidence" value="ECO:0007669"/>
    <property type="project" value="InterPro"/>
</dbReference>
<dbReference type="PIRSF" id="PIRSF038991">
    <property type="entry name" value="Protein_AbrB"/>
    <property type="match status" value="1"/>
</dbReference>
<comment type="caution">
    <text evidence="2">The sequence shown here is derived from an EMBL/GenBank/DDBJ whole genome shotgun (WGS) entry which is preliminary data.</text>
</comment>
<feature type="transmembrane region" description="Helical" evidence="1">
    <location>
        <begin position="62"/>
        <end position="79"/>
    </location>
</feature>
<feature type="transmembrane region" description="Helical" evidence="1">
    <location>
        <begin position="210"/>
        <end position="230"/>
    </location>
</feature>
<evidence type="ECO:0000256" key="1">
    <source>
        <dbReference type="SAM" id="Phobius"/>
    </source>
</evidence>